<evidence type="ECO:0000313" key="2">
    <source>
        <dbReference type="Proteomes" id="UP000664317"/>
    </source>
</evidence>
<comment type="caution">
    <text evidence="1">The sequence shown here is derived from an EMBL/GenBank/DDBJ whole genome shotgun (WGS) entry which is preliminary data.</text>
</comment>
<gene>
    <name evidence="1" type="ORF">J0A68_04375</name>
</gene>
<name>A0ABS3BZT0_9BACT</name>
<dbReference type="RefSeq" id="WP_206576961.1">
    <property type="nucleotide sequence ID" value="NZ_JAFKCT010000001.1"/>
</dbReference>
<reference evidence="1 2" key="1">
    <citation type="submission" date="2021-03" db="EMBL/GenBank/DDBJ databases">
        <title>novel species isolated from a fishpond in China.</title>
        <authorList>
            <person name="Lu H."/>
            <person name="Cai Z."/>
        </authorList>
    </citation>
    <scope>NUCLEOTIDE SEQUENCE [LARGE SCALE GENOMIC DNA]</scope>
    <source>
        <strain evidence="1 2">H41</strain>
    </source>
</reference>
<organism evidence="1 2">
    <name type="scientific">Algoriphagus oliviformis</name>
    <dbReference type="NCBI Taxonomy" id="2811231"/>
    <lineage>
        <taxon>Bacteria</taxon>
        <taxon>Pseudomonadati</taxon>
        <taxon>Bacteroidota</taxon>
        <taxon>Cytophagia</taxon>
        <taxon>Cytophagales</taxon>
        <taxon>Cyclobacteriaceae</taxon>
        <taxon>Algoriphagus</taxon>
    </lineage>
</organism>
<protein>
    <submittedName>
        <fullName evidence="1">Uncharacterized protein</fullName>
    </submittedName>
</protein>
<proteinExistence type="predicted"/>
<dbReference type="Proteomes" id="UP000664317">
    <property type="component" value="Unassembled WGS sequence"/>
</dbReference>
<dbReference type="EMBL" id="JAFKCT010000001">
    <property type="protein sequence ID" value="MBN7810180.1"/>
    <property type="molecule type" value="Genomic_DNA"/>
</dbReference>
<sequence length="376" mass="42236">MGIEKMTVQRLHIKAIELADSAFILKFKDNLEAAKKLFGEAFQLEKKAALLAKDQNIGEPTISVLLKSAASLAMNADELVEAEKLICLALCGEPPHEIAEELRNLLEELYFQRHLQLQGIQLTSAEIQLVIAGRGIGYGMAKTDLVFDKLSTFEKLTFRTAERKVGKPFRSKGDVPKVIKMSFQNYISVPRAASFAFTIRVGAHSNQLKLEGFENSVEIIEELVENIKLLNQGEIDQLKNRIPDETYLKNFISLSKELAPDGDEVNLVGFTIIKANETKDVQFTRLRSEISISQFEIEEEVEDKEKKIELTGRLSAADDDKSNIRLNVENDGKYLITVPDGLSDIVKKYWGEQVKIKGTKVKPRVIELSDIDPIQT</sequence>
<accession>A0ABS3BZT0</accession>
<keyword evidence="2" id="KW-1185">Reference proteome</keyword>
<evidence type="ECO:0000313" key="1">
    <source>
        <dbReference type="EMBL" id="MBN7810180.1"/>
    </source>
</evidence>